<evidence type="ECO:0000256" key="1">
    <source>
        <dbReference type="SAM" id="MobiDB-lite"/>
    </source>
</evidence>
<evidence type="ECO:0000259" key="3">
    <source>
        <dbReference type="PROSITE" id="PS51781"/>
    </source>
</evidence>
<evidence type="ECO:0000256" key="2">
    <source>
        <dbReference type="SAM" id="SignalP"/>
    </source>
</evidence>
<feature type="compositionally biased region" description="Pro residues" evidence="1">
    <location>
        <begin position="320"/>
        <end position="337"/>
    </location>
</feature>
<sequence length="343" mass="36235">MSRPPPFSRACQVAVVALLLGLPVAGVPGDALAQTARPAPTVATPASDGVRLEPLSGSYVAVARINLRQLPSQQGTRIGQIDSGAKVTVTGKVVDSPWYAVTREDGRRGYVFADLLRPEEPPATSAVATPATPAADPAPITPPPVVAAPEPAPVAPVAPPPTVVAPAPAPDPVVTALTERLNSMDAALADIRKSLDSGTAVKGLEERQQALESAIAALRNDVTGLRSAANDGDRPGGFLDRLMGLQEQISAQIAEQRADLKGLSKRLDEAEAWLKPVKEWAEKTATDLRPPMGWMEWLMSGPWAAWLWLTSGWWWQTPAQPEPPVSPLRLPDPPPPGRSTIMG</sequence>
<organism evidence="4 5">
    <name type="scientific">Azospirillum griseum</name>
    <dbReference type="NCBI Taxonomy" id="2496639"/>
    <lineage>
        <taxon>Bacteria</taxon>
        <taxon>Pseudomonadati</taxon>
        <taxon>Pseudomonadota</taxon>
        <taxon>Alphaproteobacteria</taxon>
        <taxon>Rhodospirillales</taxon>
        <taxon>Azospirillaceae</taxon>
        <taxon>Azospirillum</taxon>
    </lineage>
</organism>
<proteinExistence type="predicted"/>
<accession>A0A431VKQ9</accession>
<protein>
    <recommendedName>
        <fullName evidence="3">SH3b domain-containing protein</fullName>
    </recommendedName>
</protein>
<comment type="caution">
    <text evidence="4">The sequence shown here is derived from an EMBL/GenBank/DDBJ whole genome shotgun (WGS) entry which is preliminary data.</text>
</comment>
<dbReference type="PROSITE" id="PS51781">
    <property type="entry name" value="SH3B"/>
    <property type="match status" value="1"/>
</dbReference>
<evidence type="ECO:0000313" key="4">
    <source>
        <dbReference type="EMBL" id="RTR21501.1"/>
    </source>
</evidence>
<gene>
    <name evidence="4" type="ORF">EJ903_08835</name>
</gene>
<dbReference type="EMBL" id="RXMA01000006">
    <property type="protein sequence ID" value="RTR21501.1"/>
    <property type="molecule type" value="Genomic_DNA"/>
</dbReference>
<dbReference type="Pfam" id="PF08239">
    <property type="entry name" value="SH3_3"/>
    <property type="match status" value="1"/>
</dbReference>
<dbReference type="Proteomes" id="UP000277007">
    <property type="component" value="Unassembled WGS sequence"/>
</dbReference>
<feature type="signal peptide" evidence="2">
    <location>
        <begin position="1"/>
        <end position="33"/>
    </location>
</feature>
<reference evidence="4 5" key="1">
    <citation type="submission" date="2018-12" db="EMBL/GenBank/DDBJ databases">
        <authorList>
            <person name="Yang Y."/>
        </authorList>
    </citation>
    <scope>NUCLEOTIDE SEQUENCE [LARGE SCALE GENOMIC DNA]</scope>
    <source>
        <strain evidence="4 5">L-25-5w-1</strain>
    </source>
</reference>
<dbReference type="InterPro" id="IPR003646">
    <property type="entry name" value="SH3-like_bac-type"/>
</dbReference>
<feature type="chain" id="PRO_5019398695" description="SH3b domain-containing protein" evidence="2">
    <location>
        <begin position="34"/>
        <end position="343"/>
    </location>
</feature>
<feature type="region of interest" description="Disordered" evidence="1">
    <location>
        <begin position="320"/>
        <end position="343"/>
    </location>
</feature>
<feature type="domain" description="SH3b" evidence="3">
    <location>
        <begin position="54"/>
        <end position="120"/>
    </location>
</feature>
<keyword evidence="5" id="KW-1185">Reference proteome</keyword>
<dbReference type="SMART" id="SM00287">
    <property type="entry name" value="SH3b"/>
    <property type="match status" value="1"/>
</dbReference>
<evidence type="ECO:0000313" key="5">
    <source>
        <dbReference type="Proteomes" id="UP000277007"/>
    </source>
</evidence>
<dbReference type="Gene3D" id="2.30.30.40">
    <property type="entry name" value="SH3 Domains"/>
    <property type="match status" value="1"/>
</dbReference>
<keyword evidence="2" id="KW-0732">Signal</keyword>
<dbReference type="OrthoDB" id="7303681at2"/>
<name>A0A431VKQ9_9PROT</name>
<dbReference type="AlphaFoldDB" id="A0A431VKQ9"/>
<dbReference type="RefSeq" id="WP_126614231.1">
    <property type="nucleotide sequence ID" value="NZ_JBHUCY010000003.1"/>
</dbReference>